<dbReference type="InterPro" id="IPR051931">
    <property type="entry name" value="PAK3-like"/>
</dbReference>
<keyword evidence="5" id="KW-0808">Transferase</keyword>
<dbReference type="GO" id="GO:0004674">
    <property type="term" value="F:protein serine/threonine kinase activity"/>
    <property type="evidence" value="ECO:0007669"/>
    <property type="project" value="UniProtKB-KW"/>
</dbReference>
<dbReference type="SUPFAM" id="SSF56112">
    <property type="entry name" value="Protein kinase-like (PK-like)"/>
    <property type="match status" value="1"/>
</dbReference>
<dbReference type="EMBL" id="JBFTWV010000212">
    <property type="protein sequence ID" value="KAL2783787.1"/>
    <property type="molecule type" value="Genomic_DNA"/>
</dbReference>
<organism evidence="5 6">
    <name type="scientific">Aspergillus keveii</name>
    <dbReference type="NCBI Taxonomy" id="714993"/>
    <lineage>
        <taxon>Eukaryota</taxon>
        <taxon>Fungi</taxon>
        <taxon>Dikarya</taxon>
        <taxon>Ascomycota</taxon>
        <taxon>Pezizomycotina</taxon>
        <taxon>Eurotiomycetes</taxon>
        <taxon>Eurotiomycetidae</taxon>
        <taxon>Eurotiales</taxon>
        <taxon>Aspergillaceae</taxon>
        <taxon>Aspergillus</taxon>
        <taxon>Aspergillus subgen. Nidulantes</taxon>
    </lineage>
</organism>
<sequence>MAVVAEFARLALRERVVPRGSRQVCALEPYRIGRLPGQPIDTNSNEKQEKVIAKSVRHFRLQNELNILLHFQTRTRFIRPLVEEIDESEESNTPPTLILRYLDDDALQASIKQRLTRPEVKYVARGVLEALCVLHEDGFVHTGQLTHLDRRFSDVQLADFGSTVHVDSIHAQRGDPIGTPIFRSPEAQMEIKWGSATDIWSFGTMLISLLYGEGFHIFNPNVPPDHDDYDTDILLKHHRCFGPFPKSYAEIADEPRQAVLVWIMENSPAETLRPFHFTTEKEISREDKEFVLRSMKLDPRDRASARQLLEDDWFRES</sequence>
<accession>A0ABR4FKM8</accession>
<protein>
    <submittedName>
        <fullName evidence="5">Serine/threonine protein kinase</fullName>
    </submittedName>
</protein>
<keyword evidence="6" id="KW-1185">Reference proteome</keyword>
<dbReference type="PANTHER" id="PTHR45832">
    <property type="entry name" value="SERINE/THREONINE-PROTEIN KINASE SAMKA-RELATED-RELATED"/>
    <property type="match status" value="1"/>
</dbReference>
<keyword evidence="2" id="KW-0547">Nucleotide-binding</keyword>
<keyword evidence="5" id="KW-0418">Kinase</keyword>
<dbReference type="Gene3D" id="1.10.510.10">
    <property type="entry name" value="Transferase(Phosphotransferase) domain 1"/>
    <property type="match status" value="1"/>
</dbReference>
<dbReference type="Pfam" id="PF00069">
    <property type="entry name" value="Pkinase"/>
    <property type="match status" value="1"/>
</dbReference>
<dbReference type="InterPro" id="IPR011009">
    <property type="entry name" value="Kinase-like_dom_sf"/>
</dbReference>
<dbReference type="PROSITE" id="PS50011">
    <property type="entry name" value="PROTEIN_KINASE_DOM"/>
    <property type="match status" value="1"/>
</dbReference>
<dbReference type="PANTHER" id="PTHR45832:SF22">
    <property type="entry name" value="SERINE_THREONINE-PROTEIN KINASE SAMKA-RELATED"/>
    <property type="match status" value="1"/>
</dbReference>
<evidence type="ECO:0000256" key="1">
    <source>
        <dbReference type="ARBA" id="ARBA00008874"/>
    </source>
</evidence>
<evidence type="ECO:0000256" key="2">
    <source>
        <dbReference type="ARBA" id="ARBA00022741"/>
    </source>
</evidence>
<evidence type="ECO:0000256" key="3">
    <source>
        <dbReference type="ARBA" id="ARBA00022840"/>
    </source>
</evidence>
<dbReference type="InterPro" id="IPR000719">
    <property type="entry name" value="Prot_kinase_dom"/>
</dbReference>
<evidence type="ECO:0000259" key="4">
    <source>
        <dbReference type="PROSITE" id="PS50011"/>
    </source>
</evidence>
<evidence type="ECO:0000313" key="5">
    <source>
        <dbReference type="EMBL" id="KAL2783787.1"/>
    </source>
</evidence>
<name>A0ABR4FKM8_9EURO</name>
<evidence type="ECO:0000313" key="6">
    <source>
        <dbReference type="Proteomes" id="UP001610563"/>
    </source>
</evidence>
<reference evidence="5 6" key="1">
    <citation type="submission" date="2024-07" db="EMBL/GenBank/DDBJ databases">
        <title>Section-level genome sequencing and comparative genomics of Aspergillus sections Usti and Cavernicolus.</title>
        <authorList>
            <consortium name="Lawrence Berkeley National Laboratory"/>
            <person name="Nybo J.L."/>
            <person name="Vesth T.C."/>
            <person name="Theobald S."/>
            <person name="Frisvad J.C."/>
            <person name="Larsen T.O."/>
            <person name="Kjaerboelling I."/>
            <person name="Rothschild-Mancinelli K."/>
            <person name="Lyhne E.K."/>
            <person name="Kogle M.E."/>
            <person name="Barry K."/>
            <person name="Clum A."/>
            <person name="Na H."/>
            <person name="Ledsgaard L."/>
            <person name="Lin J."/>
            <person name="Lipzen A."/>
            <person name="Kuo A."/>
            <person name="Riley R."/>
            <person name="Mondo S."/>
            <person name="Labutti K."/>
            <person name="Haridas S."/>
            <person name="Pangalinan J."/>
            <person name="Salamov A.A."/>
            <person name="Simmons B.A."/>
            <person name="Magnuson J.K."/>
            <person name="Chen J."/>
            <person name="Drula E."/>
            <person name="Henrissat B."/>
            <person name="Wiebenga A."/>
            <person name="Lubbers R.J."/>
            <person name="Gomes A.C."/>
            <person name="Makela M.R."/>
            <person name="Stajich J."/>
            <person name="Grigoriev I.V."/>
            <person name="Mortensen U.H."/>
            <person name="De Vries R.P."/>
            <person name="Baker S.E."/>
            <person name="Andersen M.R."/>
        </authorList>
    </citation>
    <scope>NUCLEOTIDE SEQUENCE [LARGE SCALE GENOMIC DNA]</scope>
    <source>
        <strain evidence="5 6">CBS 209.92</strain>
    </source>
</reference>
<comment type="similarity">
    <text evidence="1">Belongs to the protein kinase superfamily. STE Ser/Thr protein kinase family. STE20 subfamily.</text>
</comment>
<proteinExistence type="inferred from homology"/>
<keyword evidence="5" id="KW-0723">Serine/threonine-protein kinase</keyword>
<feature type="domain" description="Protein kinase" evidence="4">
    <location>
        <begin position="1"/>
        <end position="314"/>
    </location>
</feature>
<dbReference type="SMART" id="SM00220">
    <property type="entry name" value="S_TKc"/>
    <property type="match status" value="1"/>
</dbReference>
<keyword evidence="3" id="KW-0067">ATP-binding</keyword>
<dbReference type="Proteomes" id="UP001610563">
    <property type="component" value="Unassembled WGS sequence"/>
</dbReference>
<gene>
    <name evidence="5" type="ORF">BJX66DRAFT_330429</name>
</gene>
<comment type="caution">
    <text evidence="5">The sequence shown here is derived from an EMBL/GenBank/DDBJ whole genome shotgun (WGS) entry which is preliminary data.</text>
</comment>